<evidence type="ECO:0000256" key="1">
    <source>
        <dbReference type="ARBA" id="ARBA00001946"/>
    </source>
</evidence>
<dbReference type="STRING" id="1642646.ING2E5A_0259"/>
<dbReference type="CDD" id="cd00685">
    <property type="entry name" value="Trans_IPPS_HT"/>
    <property type="match status" value="1"/>
</dbReference>
<dbReference type="GO" id="GO:0046872">
    <property type="term" value="F:metal ion binding"/>
    <property type="evidence" value="ECO:0007669"/>
    <property type="project" value="UniProtKB-KW"/>
</dbReference>
<reference evidence="7 8" key="1">
    <citation type="submission" date="2016-08" db="EMBL/GenBank/DDBJ databases">
        <authorList>
            <person name="Seilhamer J.J."/>
        </authorList>
    </citation>
    <scope>NUCLEOTIDE SEQUENCE [LARGE SCALE GENOMIC DNA]</scope>
    <source>
        <strain evidence="7">ING2-E5A</strain>
    </source>
</reference>
<dbReference type="InterPro" id="IPR000092">
    <property type="entry name" value="Polyprenyl_synt"/>
</dbReference>
<dbReference type="AlphaFoldDB" id="A0A1G4G3I9"/>
<sequence length="324" mass="36501">MDESQVIKESLRDELSQFDIYLKKSLENNNPRISEILRHAFRVDGKRIRPMLVFLVAKCCGKITPATYHGAVTVELLHMATLMHDDVVDEASTRRGQPSSNAVFDNKRSVLAGDYVLSSALCESVKTDNLEIIGIISELGQNLAEGELNQYSLVNEIIIDEEEYFKVIDKKTASLLYACAKIGAISAGADHKTVEEFGKAGRILGIAFQIRDDIFDYYKADVGKPTGNDIREGKITLPLIYALNHAPRERSDEMMKIIRSYDYSPENIEMLLDFAKNNGGIDYAWRSIDSLLTEANQIIERVSIDNDFKVILNLLILYLKNRTV</sequence>
<dbReference type="SFLD" id="SFLDS00005">
    <property type="entry name" value="Isoprenoid_Synthase_Type_I"/>
    <property type="match status" value="1"/>
</dbReference>
<dbReference type="GO" id="GO:0052924">
    <property type="term" value="F:all-trans-nonaprenyl-diphosphate synthase (geranylgeranyl-diphosphate specific) activity"/>
    <property type="evidence" value="ECO:0007669"/>
    <property type="project" value="UniProtKB-EC"/>
</dbReference>
<evidence type="ECO:0000313" key="7">
    <source>
        <dbReference type="EMBL" id="SCM55338.1"/>
    </source>
</evidence>
<evidence type="ECO:0000256" key="4">
    <source>
        <dbReference type="ARBA" id="ARBA00022723"/>
    </source>
</evidence>
<dbReference type="EC" id="2.5.1.85" evidence="7"/>
<dbReference type="InterPro" id="IPR008949">
    <property type="entry name" value="Isoprenoid_synthase_dom_sf"/>
</dbReference>
<keyword evidence="4" id="KW-0479">Metal-binding</keyword>
<evidence type="ECO:0000256" key="3">
    <source>
        <dbReference type="ARBA" id="ARBA00022679"/>
    </source>
</evidence>
<comment type="cofactor">
    <cofactor evidence="1">
        <name>Mg(2+)</name>
        <dbReference type="ChEBI" id="CHEBI:18420"/>
    </cofactor>
</comment>
<accession>A0A1G4G3I9</accession>
<dbReference type="SUPFAM" id="SSF48576">
    <property type="entry name" value="Terpenoid synthases"/>
    <property type="match status" value="1"/>
</dbReference>
<dbReference type="PROSITE" id="PS00723">
    <property type="entry name" value="POLYPRENYL_SYNTHASE_1"/>
    <property type="match status" value="1"/>
</dbReference>
<evidence type="ECO:0000256" key="2">
    <source>
        <dbReference type="ARBA" id="ARBA00006706"/>
    </source>
</evidence>
<evidence type="ECO:0000313" key="8">
    <source>
        <dbReference type="Proteomes" id="UP000178485"/>
    </source>
</evidence>
<gene>
    <name evidence="7" type="primary">SPS2</name>
    <name evidence="7" type="ORF">ING2E5A_0259</name>
</gene>
<dbReference type="RefSeq" id="WP_071135845.1">
    <property type="nucleotide sequence ID" value="NZ_DUQN01000122.1"/>
</dbReference>
<keyword evidence="5" id="KW-0460">Magnesium</keyword>
<dbReference type="PANTHER" id="PTHR12001:SF69">
    <property type="entry name" value="ALL TRANS-POLYPRENYL-DIPHOSPHATE SYNTHASE PDSS1"/>
    <property type="match status" value="1"/>
</dbReference>
<dbReference type="Proteomes" id="UP000178485">
    <property type="component" value="Chromosome i"/>
</dbReference>
<dbReference type="Pfam" id="PF00348">
    <property type="entry name" value="polyprenyl_synt"/>
    <property type="match status" value="1"/>
</dbReference>
<evidence type="ECO:0000256" key="5">
    <source>
        <dbReference type="ARBA" id="ARBA00022842"/>
    </source>
</evidence>
<organism evidence="7 8">
    <name type="scientific">Petrimonas mucosa</name>
    <dbReference type="NCBI Taxonomy" id="1642646"/>
    <lineage>
        <taxon>Bacteria</taxon>
        <taxon>Pseudomonadati</taxon>
        <taxon>Bacteroidota</taxon>
        <taxon>Bacteroidia</taxon>
        <taxon>Bacteroidales</taxon>
        <taxon>Dysgonomonadaceae</taxon>
        <taxon>Petrimonas</taxon>
    </lineage>
</organism>
<dbReference type="KEGG" id="pmuc:ING2E5A_0259"/>
<keyword evidence="3 6" id="KW-0808">Transferase</keyword>
<evidence type="ECO:0000256" key="6">
    <source>
        <dbReference type="RuleBase" id="RU004466"/>
    </source>
</evidence>
<proteinExistence type="inferred from homology"/>
<dbReference type="PROSITE" id="PS00444">
    <property type="entry name" value="POLYPRENYL_SYNTHASE_2"/>
    <property type="match status" value="1"/>
</dbReference>
<dbReference type="InterPro" id="IPR033749">
    <property type="entry name" value="Polyprenyl_synt_CS"/>
</dbReference>
<dbReference type="EMBL" id="LT608328">
    <property type="protein sequence ID" value="SCM55338.1"/>
    <property type="molecule type" value="Genomic_DNA"/>
</dbReference>
<dbReference type="Gene3D" id="1.10.600.10">
    <property type="entry name" value="Farnesyl Diphosphate Synthase"/>
    <property type="match status" value="1"/>
</dbReference>
<dbReference type="GO" id="GO:0008299">
    <property type="term" value="P:isoprenoid biosynthetic process"/>
    <property type="evidence" value="ECO:0007669"/>
    <property type="project" value="InterPro"/>
</dbReference>
<dbReference type="PANTHER" id="PTHR12001">
    <property type="entry name" value="GERANYLGERANYL PYROPHOSPHATE SYNTHASE"/>
    <property type="match status" value="1"/>
</dbReference>
<name>A0A1G4G3I9_9BACT</name>
<comment type="similarity">
    <text evidence="2 6">Belongs to the FPP/GGPP synthase family.</text>
</comment>
<keyword evidence="8" id="KW-1185">Reference proteome</keyword>
<protein>
    <submittedName>
        <fullName evidence="7">Solanesyl diphosphate synthase 2, chloroplastic</fullName>
        <ecNumber evidence="7">2.5.1.85</ecNumber>
    </submittedName>
</protein>